<name>A0ABV8KM39_9ACTN</name>
<dbReference type="Pfam" id="PF02104">
    <property type="entry name" value="SURF1"/>
    <property type="match status" value="1"/>
</dbReference>
<evidence type="ECO:0000313" key="9">
    <source>
        <dbReference type="Proteomes" id="UP001595868"/>
    </source>
</evidence>
<evidence type="ECO:0000256" key="1">
    <source>
        <dbReference type="ARBA" id="ARBA00004370"/>
    </source>
</evidence>
<dbReference type="EMBL" id="JBHSBN010000008">
    <property type="protein sequence ID" value="MFC4107157.1"/>
    <property type="molecule type" value="Genomic_DNA"/>
</dbReference>
<evidence type="ECO:0000256" key="4">
    <source>
        <dbReference type="ARBA" id="ARBA00022989"/>
    </source>
</evidence>
<keyword evidence="5 6" id="KW-0472">Membrane</keyword>
<gene>
    <name evidence="8" type="ORF">ACFOX0_14635</name>
</gene>
<keyword evidence="3 6" id="KW-0812">Transmembrane</keyword>
<evidence type="ECO:0000256" key="5">
    <source>
        <dbReference type="ARBA" id="ARBA00023136"/>
    </source>
</evidence>
<dbReference type="PANTHER" id="PTHR23427">
    <property type="entry name" value="SURFEIT LOCUS PROTEIN"/>
    <property type="match status" value="1"/>
</dbReference>
<organism evidence="8 9">
    <name type="scientific">Micromonospora zhanjiangensis</name>
    <dbReference type="NCBI Taxonomy" id="1522057"/>
    <lineage>
        <taxon>Bacteria</taxon>
        <taxon>Bacillati</taxon>
        <taxon>Actinomycetota</taxon>
        <taxon>Actinomycetes</taxon>
        <taxon>Micromonosporales</taxon>
        <taxon>Micromonosporaceae</taxon>
        <taxon>Micromonospora</taxon>
    </lineage>
</organism>
<evidence type="ECO:0000313" key="8">
    <source>
        <dbReference type="EMBL" id="MFC4107157.1"/>
    </source>
</evidence>
<dbReference type="PROSITE" id="PS50895">
    <property type="entry name" value="SURF1"/>
    <property type="match status" value="1"/>
</dbReference>
<evidence type="ECO:0000256" key="6">
    <source>
        <dbReference type="RuleBase" id="RU363076"/>
    </source>
</evidence>
<proteinExistence type="inferred from homology"/>
<feature type="compositionally biased region" description="Low complexity" evidence="7">
    <location>
        <begin position="257"/>
        <end position="278"/>
    </location>
</feature>
<dbReference type="InterPro" id="IPR002994">
    <property type="entry name" value="Surf1/Shy1"/>
</dbReference>
<comment type="caution">
    <text evidence="6">Lacks conserved residue(s) required for the propagation of feature annotation.</text>
</comment>
<protein>
    <recommendedName>
        <fullName evidence="6">SURF1-like protein</fullName>
    </recommendedName>
</protein>
<feature type="region of interest" description="Disordered" evidence="7">
    <location>
        <begin position="247"/>
        <end position="278"/>
    </location>
</feature>
<evidence type="ECO:0000256" key="7">
    <source>
        <dbReference type="SAM" id="MobiDB-lite"/>
    </source>
</evidence>
<sequence>MYRFLLTPRWLGMLALALTASVVMVLLGNWQLHRYHERAATNARVDAAQQQAPVPLTEVLPTAGPTAGTPGPALPADRAWTRVTVTGRYDPAHTVVIRSRTVDGQVGFEVVVPLLLADGSALLVDRGWLPPTRGAATARVQVPDPPTGPVTVVGRMHLSESRPDAVTRQDGRLETRRIAVPRLAAELPYPVFGAYLLVDEQTPAADPAFSGIPAEHQNDWQNAGYVVQWWIFAAMTLLGYGWLARREAHGDGPGRSTPPDDLAAAPAPTPTPTRATPA</sequence>
<keyword evidence="4 6" id="KW-1133">Transmembrane helix</keyword>
<keyword evidence="6" id="KW-1003">Cell membrane</keyword>
<dbReference type="CDD" id="cd06662">
    <property type="entry name" value="SURF1"/>
    <property type="match status" value="1"/>
</dbReference>
<accession>A0ABV8KM39</accession>
<dbReference type="PANTHER" id="PTHR23427:SF2">
    <property type="entry name" value="SURFEIT LOCUS PROTEIN 1"/>
    <property type="match status" value="1"/>
</dbReference>
<comment type="caution">
    <text evidence="8">The sequence shown here is derived from an EMBL/GenBank/DDBJ whole genome shotgun (WGS) entry which is preliminary data.</text>
</comment>
<comment type="subcellular location">
    <subcellularLocation>
        <location evidence="6">Cell membrane</location>
        <topology evidence="6">Multi-pass membrane protein</topology>
    </subcellularLocation>
    <subcellularLocation>
        <location evidence="1">Membrane</location>
    </subcellularLocation>
</comment>
<dbReference type="Proteomes" id="UP001595868">
    <property type="component" value="Unassembled WGS sequence"/>
</dbReference>
<evidence type="ECO:0000256" key="3">
    <source>
        <dbReference type="ARBA" id="ARBA00022692"/>
    </source>
</evidence>
<evidence type="ECO:0000256" key="2">
    <source>
        <dbReference type="ARBA" id="ARBA00007165"/>
    </source>
</evidence>
<dbReference type="InterPro" id="IPR045214">
    <property type="entry name" value="Surf1/Surf4"/>
</dbReference>
<reference evidence="9" key="1">
    <citation type="journal article" date="2019" name="Int. J. Syst. Evol. Microbiol.">
        <title>The Global Catalogue of Microorganisms (GCM) 10K type strain sequencing project: providing services to taxonomists for standard genome sequencing and annotation.</title>
        <authorList>
            <consortium name="The Broad Institute Genomics Platform"/>
            <consortium name="The Broad Institute Genome Sequencing Center for Infectious Disease"/>
            <person name="Wu L."/>
            <person name="Ma J."/>
        </authorList>
    </citation>
    <scope>NUCLEOTIDE SEQUENCE [LARGE SCALE GENOMIC DNA]</scope>
    <source>
        <strain evidence="9">2902at01</strain>
    </source>
</reference>
<comment type="similarity">
    <text evidence="2 6">Belongs to the SURF1 family.</text>
</comment>
<dbReference type="RefSeq" id="WP_377545751.1">
    <property type="nucleotide sequence ID" value="NZ_JBHSBN010000008.1"/>
</dbReference>
<feature type="transmembrane region" description="Helical" evidence="6">
    <location>
        <begin position="12"/>
        <end position="30"/>
    </location>
</feature>
<keyword evidence="9" id="KW-1185">Reference proteome</keyword>